<dbReference type="InterPro" id="IPR050172">
    <property type="entry name" value="SsuD_RutA_monooxygenase"/>
</dbReference>
<dbReference type="Proteomes" id="UP000635565">
    <property type="component" value="Unassembled WGS sequence"/>
</dbReference>
<sequence>MELGVALPTSGHFVSREAIVRVAQEAERLGYKGLWTYERLLYPLAEVDYVGKGKTAPLDRYYRIAFEPIETLSYVAAKTEHIKLGTSIVNTPFHSPVVLARRFAALDQFSNGRAIAGLGQGWMEQEFITSNVTRKYRGRGSEEFIAAMRAAWGPDPVQFKGEFYTIPPSLIDPKPIQKGGIPVIMGGFSTAALKRAARIADGFNPLTTSFEGLEEVIRTFRSYAQEFGRDPSTLKIYVRVNGLITTSPMPENRRPFLGGSPDQIARDLDRVRKLDVEQIFFSEMVDPDMDEYVTSNLDDYIDSLARLQSLVHA</sequence>
<dbReference type="PANTHER" id="PTHR42847">
    <property type="entry name" value="ALKANESULFONATE MONOOXYGENASE"/>
    <property type="match status" value="1"/>
</dbReference>
<evidence type="ECO:0000256" key="1">
    <source>
        <dbReference type="ARBA" id="ARBA00022630"/>
    </source>
</evidence>
<gene>
    <name evidence="6" type="ORF">KSZ_51210</name>
</gene>
<dbReference type="PANTHER" id="PTHR42847:SF4">
    <property type="entry name" value="ALKANESULFONATE MONOOXYGENASE-RELATED"/>
    <property type="match status" value="1"/>
</dbReference>
<evidence type="ECO:0000313" key="6">
    <source>
        <dbReference type="EMBL" id="GHO87115.1"/>
    </source>
</evidence>
<accession>A0ABQ3VLY4</accession>
<keyword evidence="2" id="KW-0288">FMN</keyword>
<keyword evidence="7" id="KW-1185">Reference proteome</keyword>
<dbReference type="Gene3D" id="3.20.20.30">
    <property type="entry name" value="Luciferase-like domain"/>
    <property type="match status" value="1"/>
</dbReference>
<evidence type="ECO:0000256" key="4">
    <source>
        <dbReference type="ARBA" id="ARBA00023033"/>
    </source>
</evidence>
<dbReference type="EMBL" id="BNJJ01000015">
    <property type="protein sequence ID" value="GHO87115.1"/>
    <property type="molecule type" value="Genomic_DNA"/>
</dbReference>
<dbReference type="InterPro" id="IPR036661">
    <property type="entry name" value="Luciferase-like_sf"/>
</dbReference>
<proteinExistence type="predicted"/>
<feature type="domain" description="Luciferase-like" evidence="5">
    <location>
        <begin position="15"/>
        <end position="240"/>
    </location>
</feature>
<dbReference type="SUPFAM" id="SSF51679">
    <property type="entry name" value="Bacterial luciferase-like"/>
    <property type="match status" value="1"/>
</dbReference>
<comment type="caution">
    <text evidence="6">The sequence shown here is derived from an EMBL/GenBank/DDBJ whole genome shotgun (WGS) entry which is preliminary data.</text>
</comment>
<dbReference type="Pfam" id="PF00296">
    <property type="entry name" value="Bac_luciferase"/>
    <property type="match status" value="1"/>
</dbReference>
<dbReference type="InterPro" id="IPR019921">
    <property type="entry name" value="Lucif-like_OxRdtase_Rv2161c"/>
</dbReference>
<evidence type="ECO:0000256" key="2">
    <source>
        <dbReference type="ARBA" id="ARBA00022643"/>
    </source>
</evidence>
<evidence type="ECO:0000259" key="5">
    <source>
        <dbReference type="Pfam" id="PF00296"/>
    </source>
</evidence>
<dbReference type="NCBIfam" id="TIGR03619">
    <property type="entry name" value="F420_Rv2161c"/>
    <property type="match status" value="1"/>
</dbReference>
<protein>
    <submittedName>
        <fullName evidence="6">LLM class F420-dependent oxidoreductase</fullName>
    </submittedName>
</protein>
<evidence type="ECO:0000256" key="3">
    <source>
        <dbReference type="ARBA" id="ARBA00023002"/>
    </source>
</evidence>
<dbReference type="InterPro" id="IPR011251">
    <property type="entry name" value="Luciferase-like_dom"/>
</dbReference>
<reference evidence="6 7" key="1">
    <citation type="journal article" date="2021" name="Int. J. Syst. Evol. Microbiol.">
        <title>Reticulibacter mediterranei gen. nov., sp. nov., within the new family Reticulibacteraceae fam. nov., and Ktedonospora formicarum gen. nov., sp. nov., Ktedonobacter robiniae sp. nov., Dictyobacter formicarum sp. nov. and Dictyobacter arantiisoli sp. nov., belonging to the class Ktedonobacteria.</title>
        <authorList>
            <person name="Yabe S."/>
            <person name="Zheng Y."/>
            <person name="Wang C.M."/>
            <person name="Sakai Y."/>
            <person name="Abe K."/>
            <person name="Yokota A."/>
            <person name="Donadio S."/>
            <person name="Cavaletti L."/>
            <person name="Monciardini P."/>
        </authorList>
    </citation>
    <scope>NUCLEOTIDE SEQUENCE [LARGE SCALE GENOMIC DNA]</scope>
    <source>
        <strain evidence="6 7">SOSP1-9</strain>
    </source>
</reference>
<keyword evidence="3" id="KW-0560">Oxidoreductase</keyword>
<organism evidence="6 7">
    <name type="scientific">Dictyobacter formicarum</name>
    <dbReference type="NCBI Taxonomy" id="2778368"/>
    <lineage>
        <taxon>Bacteria</taxon>
        <taxon>Bacillati</taxon>
        <taxon>Chloroflexota</taxon>
        <taxon>Ktedonobacteria</taxon>
        <taxon>Ktedonobacterales</taxon>
        <taxon>Dictyobacteraceae</taxon>
        <taxon>Dictyobacter</taxon>
    </lineage>
</organism>
<dbReference type="RefSeq" id="WP_201364698.1">
    <property type="nucleotide sequence ID" value="NZ_BNJJ01000015.1"/>
</dbReference>
<evidence type="ECO:0000313" key="7">
    <source>
        <dbReference type="Proteomes" id="UP000635565"/>
    </source>
</evidence>
<keyword evidence="1" id="KW-0285">Flavoprotein</keyword>
<name>A0ABQ3VLY4_9CHLR</name>
<keyword evidence="4" id="KW-0503">Monooxygenase</keyword>